<dbReference type="InterPro" id="IPR056823">
    <property type="entry name" value="TEN-like_YD-shell"/>
</dbReference>
<evidence type="ECO:0000256" key="1">
    <source>
        <dbReference type="ARBA" id="ARBA00022737"/>
    </source>
</evidence>
<dbReference type="Pfam" id="PF20148">
    <property type="entry name" value="DUF6531"/>
    <property type="match status" value="1"/>
</dbReference>
<dbReference type="PANTHER" id="PTHR32305">
    <property type="match status" value="1"/>
</dbReference>
<sequence length="1349" mass="150971">MMPAVKHLDPVLGIDIHFIITPPGAVVPIPHPHIGIVFDPFDYIPIIGSTVLVNGLPRAQAGTGGVTLPPHFPIGGVFAKPPGNENETFMGSSTVMVDDEPFTYMTLPVLSCQDIGMPSPPRKKGPGAKTLLLPTSIALSIPAGPPVIVGGPPTISLSGLMMKLALGALLKGLKKLRNLQKASRKMSDVSDRIHKAANKVMDKVGLGERARDRIHKAICTLTGHPVDVVTGRAVTKAVDWELPGPIPLKFERNYSSSLCERDSAVGHGWSHSLDLAVWEEQGKVVYRAEDGREIAFDMSQFPRQRAPLGQAVYEPMDRLTLRRMGELQWSVELANGLVHELRFVGGEDPGLCRVTRTRNRAGHAIHYEYDSRGRLEWVVDSARRRLRFEHDAKGRLVRTWLPHPTQPGLVPYNRYVYSEAGDLVEAHDALAHAARYQYSGHLLVRETDRTGLSFHFEYDGQGAEAWCVHTWGDGGIHDHRLFYDKERGVTEVTNSLGHTTTYYSDGRGVVVKEVDPLSNVWQREYDDALRLVKEVDPLGRVQRYTYDARGNCVGFEGADGAKVSIQYDEQGNPSVIVDPRGNTWRWNHDSYGQMLWSEDPLGERTRFVYERGLLRQIVYPNSARLALDYDNSYSISRLQLANGAEAHYTHDRLGRVIKVAEPEGGAHHLRYDAEGRVVESREPDGNVSRFQYDAEGNLVALQDNDSEARFGYQGFHRLAWRQDAGSTIRLKYDTEGHLLEVRDQAGHATRFVLDPRGFPVEEYVANEHPFCYGYDGAGQLVRIQRPSGSTTECTYDEAGRLVHRLYSGGGEERLAYQLDGSLVEAVGEGGTVRFEYDAAGRLLRESQGDHWVAVQYDASGERSRLASSLGLQATFVRDAMGDLRSLGVEAEANTSRLDFLRNPLGRELERRLPGGVAISWRYDSAGRPEMRQVHNGPGRIHATLFHWRSRDRLLSLTDDLRGTTRFQHDPLGQLTAAHLPDGTWQFRHVDVSGNLFRQMDRSDRRYGPGNILEEADGTRYLHDVDGNLVAKVRPDGSRWSYRYNGSGLLKEVVTPTGELVSFTYDALGRRVRKRVGARETRWLWDGQVVLHELEDEQEPVTWVFDTESFAPLVKVQGGQHYCVSSDHLGTPIGLYDVAGQLAWSMQLDVFGVGMPDTSRTDCPWRWPGQYADSETGLYYNRFRYYDPELGRYTTPDPLGLVGGLNAYAYTIDPLAFLDPLGEMPWSWNPNGMGHHLVPRGKANSLGLQHLGTKFNTPTFFPTPYHSGMHEELHRAVKPQLGKIQGPWKGTDKQLFSALRKGLKGMTMRGDLRIPATGEVLARNVTPLQAFNRLMKWNREQVGKKAPKCT</sequence>
<dbReference type="EMBL" id="CP022098">
    <property type="protein sequence ID" value="ATB36463.1"/>
    <property type="molecule type" value="Genomic_DNA"/>
</dbReference>
<accession>A0A250IYT7</accession>
<dbReference type="NCBIfam" id="TIGR03696">
    <property type="entry name" value="Rhs_assc_core"/>
    <property type="match status" value="1"/>
</dbReference>
<dbReference type="KEGG" id="cfus:CYFUS_001878"/>
<dbReference type="InterPro" id="IPR045351">
    <property type="entry name" value="DUF6531"/>
</dbReference>
<reference evidence="4 5" key="1">
    <citation type="submission" date="2017-06" db="EMBL/GenBank/DDBJ databases">
        <title>Sequencing and comparative analysis of myxobacterial genomes.</title>
        <authorList>
            <person name="Rupp O."/>
            <person name="Goesmann A."/>
            <person name="Sogaard-Andersen L."/>
        </authorList>
    </citation>
    <scope>NUCLEOTIDE SEQUENCE [LARGE SCALE GENOMIC DNA]</scope>
    <source>
        <strain evidence="4 5">DSM 52655</strain>
    </source>
</reference>
<evidence type="ECO:0000313" key="4">
    <source>
        <dbReference type="EMBL" id="ATB36463.1"/>
    </source>
</evidence>
<keyword evidence="1" id="KW-0677">Repeat</keyword>
<dbReference type="InterPro" id="IPR022385">
    <property type="entry name" value="Rhs_assc_core"/>
</dbReference>
<evidence type="ECO:0008006" key="6">
    <source>
        <dbReference type="Google" id="ProtNLM"/>
    </source>
</evidence>
<dbReference type="NCBIfam" id="TIGR01643">
    <property type="entry name" value="YD_repeat_2x"/>
    <property type="match status" value="9"/>
</dbReference>
<dbReference type="InterPro" id="IPR050708">
    <property type="entry name" value="T6SS_VgrG/RHS"/>
</dbReference>
<name>A0A250IYT7_9BACT</name>
<evidence type="ECO:0000259" key="2">
    <source>
        <dbReference type="Pfam" id="PF20148"/>
    </source>
</evidence>
<dbReference type="PANTHER" id="PTHR32305:SF15">
    <property type="entry name" value="PROTEIN RHSA-RELATED"/>
    <property type="match status" value="1"/>
</dbReference>
<organism evidence="4 5">
    <name type="scientific">Cystobacter fuscus</name>
    <dbReference type="NCBI Taxonomy" id="43"/>
    <lineage>
        <taxon>Bacteria</taxon>
        <taxon>Pseudomonadati</taxon>
        <taxon>Myxococcota</taxon>
        <taxon>Myxococcia</taxon>
        <taxon>Myxococcales</taxon>
        <taxon>Cystobacterineae</taxon>
        <taxon>Archangiaceae</taxon>
        <taxon>Cystobacter</taxon>
    </lineage>
</organism>
<feature type="domain" description="DUF6531" evidence="2">
    <location>
        <begin position="223"/>
        <end position="296"/>
    </location>
</feature>
<dbReference type="CDD" id="cd14740">
    <property type="entry name" value="PAAR_4"/>
    <property type="match status" value="1"/>
</dbReference>
<gene>
    <name evidence="4" type="ORF">CYFUS_001878</name>
</gene>
<dbReference type="Pfam" id="PF25023">
    <property type="entry name" value="TEN_YD-shell"/>
    <property type="match status" value="3"/>
</dbReference>
<evidence type="ECO:0000313" key="5">
    <source>
        <dbReference type="Proteomes" id="UP000217257"/>
    </source>
</evidence>
<dbReference type="InterPro" id="IPR006530">
    <property type="entry name" value="YD"/>
</dbReference>
<dbReference type="RefSeq" id="WP_095984927.1">
    <property type="nucleotide sequence ID" value="NZ_CP022098.1"/>
</dbReference>
<feature type="domain" description="Teneurin-like YD-shell" evidence="3">
    <location>
        <begin position="918"/>
        <end position="1196"/>
    </location>
</feature>
<feature type="domain" description="Teneurin-like YD-shell" evidence="3">
    <location>
        <begin position="499"/>
        <end position="631"/>
    </location>
</feature>
<feature type="domain" description="Teneurin-like YD-shell" evidence="3">
    <location>
        <begin position="719"/>
        <end position="860"/>
    </location>
</feature>
<dbReference type="Proteomes" id="UP000217257">
    <property type="component" value="Chromosome"/>
</dbReference>
<dbReference type="InterPro" id="IPR031325">
    <property type="entry name" value="RHS_repeat"/>
</dbReference>
<dbReference type="Gene3D" id="2.180.10.10">
    <property type="entry name" value="RHS repeat-associated core"/>
    <property type="match status" value="3"/>
</dbReference>
<dbReference type="Pfam" id="PF05593">
    <property type="entry name" value="RHS_repeat"/>
    <property type="match status" value="1"/>
</dbReference>
<evidence type="ECO:0000259" key="3">
    <source>
        <dbReference type="Pfam" id="PF25023"/>
    </source>
</evidence>
<protein>
    <recommendedName>
        <fullName evidence="6">Type IV secretion protein Rhs</fullName>
    </recommendedName>
</protein>
<proteinExistence type="predicted"/>